<dbReference type="AlphaFoldDB" id="A0A6P7WYR3"/>
<evidence type="ECO:0000256" key="1">
    <source>
        <dbReference type="ARBA" id="ARBA00000707"/>
    </source>
</evidence>
<protein>
    <recommendedName>
        <fullName evidence="2">ubiquitinyl hydrolase 1</fullName>
        <ecNumber evidence="2">3.4.19.12</ecNumber>
    </recommendedName>
</protein>
<feature type="region of interest" description="Disordered" evidence="5">
    <location>
        <begin position="1"/>
        <end position="25"/>
    </location>
</feature>
<dbReference type="Pfam" id="PF00443">
    <property type="entry name" value="UCH"/>
    <property type="match status" value="1"/>
</dbReference>
<dbReference type="GO" id="GO:0016579">
    <property type="term" value="P:protein deubiquitination"/>
    <property type="evidence" value="ECO:0007669"/>
    <property type="project" value="InterPro"/>
</dbReference>
<reference evidence="8" key="1">
    <citation type="submission" date="2025-08" db="UniProtKB">
        <authorList>
            <consortium name="RefSeq"/>
        </authorList>
    </citation>
    <scope>IDENTIFICATION</scope>
</reference>
<dbReference type="GeneID" id="115460654"/>
<dbReference type="InterPro" id="IPR028889">
    <property type="entry name" value="USP"/>
</dbReference>
<dbReference type="OrthoDB" id="292964at2759"/>
<dbReference type="InParanoid" id="A0A6P7WYR3"/>
<dbReference type="InterPro" id="IPR001394">
    <property type="entry name" value="Peptidase_C19_UCH"/>
</dbReference>
<evidence type="ECO:0000256" key="3">
    <source>
        <dbReference type="ARBA" id="ARBA00022670"/>
    </source>
</evidence>
<dbReference type="SUPFAM" id="SSF54001">
    <property type="entry name" value="Cysteine proteinases"/>
    <property type="match status" value="1"/>
</dbReference>
<sequence length="361" mass="41360">MAPKNTTAESSGLNYDSSSGQEAGFSQRKNRGITGLYNLGNTCYMNAVLQCLCSTTPLVEYFLSGSYHTAIVRGRGELANNFANLMENMWFGDFNYVSPEAFQKAISKLHPPFGRKIQHDAQELLIYVLNGLHEDLGKSRKRRNSGRKESSSLLNCCSDWSVITHLLQGQLRYEITCLACHNTTFKTEPFTVLSLPIPSRIHCYLEECLQSFFQQDTLTWGNKMHCSFCEKKQDALVKSNIYSTPKILILHLKRFECEGQYKRKLRTEVTFPVNNLDLSSFLSPSIQRSPRYQLYAVVNHFGDMDWGHYTAYCKNPVMQRWYTFDDTRFFNIPESTVQTSNAYILFYTCQSFSVPTSPPPI</sequence>
<evidence type="ECO:0000256" key="4">
    <source>
        <dbReference type="ARBA" id="ARBA00022801"/>
    </source>
</evidence>
<gene>
    <name evidence="8" type="primary">USP50</name>
</gene>
<name>A0A6P7WYR3_9AMPH</name>
<dbReference type="PANTHER" id="PTHR21646">
    <property type="entry name" value="UBIQUITIN CARBOXYL-TERMINAL HYDROLASE"/>
    <property type="match status" value="1"/>
</dbReference>
<dbReference type="Gene3D" id="3.90.70.10">
    <property type="entry name" value="Cysteine proteinases"/>
    <property type="match status" value="1"/>
</dbReference>
<dbReference type="GO" id="GO:0004843">
    <property type="term" value="F:cysteine-type deubiquitinase activity"/>
    <property type="evidence" value="ECO:0007669"/>
    <property type="project" value="UniProtKB-EC"/>
</dbReference>
<evidence type="ECO:0000256" key="5">
    <source>
        <dbReference type="SAM" id="MobiDB-lite"/>
    </source>
</evidence>
<organism evidence="7 8">
    <name type="scientific">Microcaecilia unicolor</name>
    <dbReference type="NCBI Taxonomy" id="1415580"/>
    <lineage>
        <taxon>Eukaryota</taxon>
        <taxon>Metazoa</taxon>
        <taxon>Chordata</taxon>
        <taxon>Craniata</taxon>
        <taxon>Vertebrata</taxon>
        <taxon>Euteleostomi</taxon>
        <taxon>Amphibia</taxon>
        <taxon>Gymnophiona</taxon>
        <taxon>Siphonopidae</taxon>
        <taxon>Microcaecilia</taxon>
    </lineage>
</organism>
<dbReference type="PROSITE" id="PS00972">
    <property type="entry name" value="USP_1"/>
    <property type="match status" value="1"/>
</dbReference>
<keyword evidence="4 8" id="KW-0378">Hydrolase</keyword>
<keyword evidence="7" id="KW-1185">Reference proteome</keyword>
<dbReference type="FunCoup" id="A0A6P7WYR3">
    <property type="interactions" value="14"/>
</dbReference>
<evidence type="ECO:0000259" key="6">
    <source>
        <dbReference type="PROSITE" id="PS50235"/>
    </source>
</evidence>
<feature type="compositionally biased region" description="Polar residues" evidence="5">
    <location>
        <begin position="1"/>
        <end position="21"/>
    </location>
</feature>
<dbReference type="CTD" id="373509"/>
<accession>A0A6P7WYR3</accession>
<proteinExistence type="predicted"/>
<dbReference type="KEGG" id="muo:115460654"/>
<dbReference type="InterPro" id="IPR038765">
    <property type="entry name" value="Papain-like_cys_pep_sf"/>
</dbReference>
<comment type="catalytic activity">
    <reaction evidence="1">
        <text>Thiol-dependent hydrolysis of ester, thioester, amide, peptide and isopeptide bonds formed by the C-terminal Gly of ubiquitin (a 76-residue protein attached to proteins as an intracellular targeting signal).</text>
        <dbReference type="EC" id="3.4.19.12"/>
    </reaction>
</comment>
<dbReference type="GO" id="GO:0006508">
    <property type="term" value="P:proteolysis"/>
    <property type="evidence" value="ECO:0007669"/>
    <property type="project" value="UniProtKB-KW"/>
</dbReference>
<feature type="domain" description="USP" evidence="6">
    <location>
        <begin position="34"/>
        <end position="350"/>
    </location>
</feature>
<dbReference type="InterPro" id="IPR050185">
    <property type="entry name" value="Ub_carboxyl-term_hydrolase"/>
</dbReference>
<evidence type="ECO:0000313" key="7">
    <source>
        <dbReference type="Proteomes" id="UP000515156"/>
    </source>
</evidence>
<dbReference type="CDD" id="cd02674">
    <property type="entry name" value="Peptidase_C19R"/>
    <property type="match status" value="1"/>
</dbReference>
<dbReference type="InterPro" id="IPR018200">
    <property type="entry name" value="USP_CS"/>
</dbReference>
<dbReference type="RefSeq" id="XP_030046281.1">
    <property type="nucleotide sequence ID" value="XM_030190421.1"/>
</dbReference>
<evidence type="ECO:0000313" key="8">
    <source>
        <dbReference type="RefSeq" id="XP_030046281.1"/>
    </source>
</evidence>
<dbReference type="PROSITE" id="PS00973">
    <property type="entry name" value="USP_2"/>
    <property type="match status" value="1"/>
</dbReference>
<evidence type="ECO:0000256" key="2">
    <source>
        <dbReference type="ARBA" id="ARBA00012759"/>
    </source>
</evidence>
<dbReference type="Proteomes" id="UP000515156">
    <property type="component" value="Chromosome 1"/>
</dbReference>
<dbReference type="EC" id="3.4.19.12" evidence="2"/>
<dbReference type="PROSITE" id="PS50235">
    <property type="entry name" value="USP_3"/>
    <property type="match status" value="1"/>
</dbReference>
<keyword evidence="3" id="KW-0645">Protease</keyword>
<dbReference type="PANTHER" id="PTHR21646:SF11">
    <property type="entry name" value="INACTIVE UBIQUITIN CARBOXYL-TERMINAL HYDROLASE 50"/>
    <property type="match status" value="1"/>
</dbReference>